<keyword evidence="4 9" id="KW-0288">FMN</keyword>
<dbReference type="RefSeq" id="WP_014416234.1">
    <property type="nucleotide sequence ID" value="NC_017059.1"/>
</dbReference>
<dbReference type="GO" id="GO:0010181">
    <property type="term" value="F:FMN binding"/>
    <property type="evidence" value="ECO:0007669"/>
    <property type="project" value="UniProtKB-UniRule"/>
</dbReference>
<feature type="binding site" evidence="9 12">
    <location>
        <position position="150"/>
    </location>
    <ligand>
        <name>FMN</name>
        <dbReference type="ChEBI" id="CHEBI:58210"/>
    </ligand>
</feature>
<evidence type="ECO:0000256" key="5">
    <source>
        <dbReference type="ARBA" id="ARBA00022694"/>
    </source>
</evidence>
<dbReference type="GO" id="GO:0102264">
    <property type="term" value="F:tRNA-dihydrouridine20 synthase activity"/>
    <property type="evidence" value="ECO:0007669"/>
    <property type="project" value="UniProtKB-EC"/>
</dbReference>
<evidence type="ECO:0000256" key="12">
    <source>
        <dbReference type="PIRSR" id="PIRSR006621-2"/>
    </source>
</evidence>
<evidence type="ECO:0000256" key="1">
    <source>
        <dbReference type="ARBA" id="ARBA00001917"/>
    </source>
</evidence>
<comment type="catalytic activity">
    <reaction evidence="9">
        <text>5,6-dihydrouridine(20a) in tRNA + NADP(+) = uridine(20a) in tRNA + NADPH + H(+)</text>
        <dbReference type="Rhea" id="RHEA:53344"/>
        <dbReference type="Rhea" id="RHEA-COMP:13535"/>
        <dbReference type="Rhea" id="RHEA-COMP:13536"/>
        <dbReference type="ChEBI" id="CHEBI:15378"/>
        <dbReference type="ChEBI" id="CHEBI:57783"/>
        <dbReference type="ChEBI" id="CHEBI:58349"/>
        <dbReference type="ChEBI" id="CHEBI:65315"/>
        <dbReference type="ChEBI" id="CHEBI:74443"/>
    </reaction>
</comment>
<reference evidence="14 15" key="1">
    <citation type="submission" date="2012-02" db="EMBL/GenBank/DDBJ databases">
        <title>Shotgun genome sequence of Phaeospirillum photometricum DSM 122.</title>
        <authorList>
            <person name="Duquesne K."/>
            <person name="Sturgis J."/>
        </authorList>
    </citation>
    <scope>NUCLEOTIDE SEQUENCE [LARGE SCALE GENOMIC DNA]</scope>
    <source>
        <strain evidence="15">DSM122</strain>
    </source>
</reference>
<dbReference type="eggNOG" id="COG0042">
    <property type="taxonomic scope" value="Bacteria"/>
</dbReference>
<feature type="binding site" evidence="9 12">
    <location>
        <begin position="27"/>
        <end position="29"/>
    </location>
    <ligand>
        <name>FMN</name>
        <dbReference type="ChEBI" id="CHEBI:58210"/>
    </ligand>
</feature>
<comment type="similarity">
    <text evidence="10">Belongs to the dus family.</text>
</comment>
<evidence type="ECO:0000256" key="11">
    <source>
        <dbReference type="PIRSR" id="PIRSR006621-1"/>
    </source>
</evidence>
<dbReference type="Proteomes" id="UP000033220">
    <property type="component" value="Chromosome DSM 122"/>
</dbReference>
<evidence type="ECO:0000256" key="9">
    <source>
        <dbReference type="HAMAP-Rule" id="MF_02041"/>
    </source>
</evidence>
<dbReference type="InterPro" id="IPR004653">
    <property type="entry name" value="DusA"/>
</dbReference>
<keyword evidence="15" id="KW-1185">Reference proteome</keyword>
<dbReference type="SUPFAM" id="SSF51395">
    <property type="entry name" value="FMN-linked oxidoreductases"/>
    <property type="match status" value="1"/>
</dbReference>
<evidence type="ECO:0000259" key="13">
    <source>
        <dbReference type="Pfam" id="PF01207"/>
    </source>
</evidence>
<dbReference type="PANTHER" id="PTHR42907:SF1">
    <property type="entry name" value="FMN-LINKED OXIDOREDUCTASES SUPERFAMILY PROTEIN"/>
    <property type="match status" value="1"/>
</dbReference>
<feature type="binding site" evidence="9 12">
    <location>
        <position position="80"/>
    </location>
    <ligand>
        <name>FMN</name>
        <dbReference type="ChEBI" id="CHEBI:58210"/>
    </ligand>
</feature>
<keyword evidence="8 9" id="KW-0560">Oxidoreductase</keyword>
<evidence type="ECO:0000256" key="4">
    <source>
        <dbReference type="ARBA" id="ARBA00022643"/>
    </source>
</evidence>
<feature type="binding site" evidence="9 12">
    <location>
        <position position="182"/>
    </location>
    <ligand>
        <name>FMN</name>
        <dbReference type="ChEBI" id="CHEBI:58210"/>
    </ligand>
</feature>
<protein>
    <recommendedName>
        <fullName evidence="9">tRNA-dihydrouridine(20/20a) synthase</fullName>
        <ecNumber evidence="9">1.3.1.91</ecNumber>
    </recommendedName>
    <alternativeName>
        <fullName evidence="9">U20-specific dihydrouridine synthase</fullName>
        <shortName evidence="9">U20-specific Dus</shortName>
    </alternativeName>
    <alternativeName>
        <fullName evidence="9">tRNA-dihydrouridine synthase A</fullName>
    </alternativeName>
</protein>
<dbReference type="GO" id="GO:0050660">
    <property type="term" value="F:flavin adenine dinucleotide binding"/>
    <property type="evidence" value="ECO:0007669"/>
    <property type="project" value="InterPro"/>
</dbReference>
<organism evidence="14 15">
    <name type="scientific">Pararhodospirillum photometricum DSM 122</name>
    <dbReference type="NCBI Taxonomy" id="1150469"/>
    <lineage>
        <taxon>Bacteria</taxon>
        <taxon>Pseudomonadati</taxon>
        <taxon>Pseudomonadota</taxon>
        <taxon>Alphaproteobacteria</taxon>
        <taxon>Rhodospirillales</taxon>
        <taxon>Rhodospirillaceae</taxon>
        <taxon>Pararhodospirillum</taxon>
    </lineage>
</organism>
<comment type="function">
    <text evidence="9">Catalyzes the synthesis of 5,6-dihydrouridine (D), a modified base found in the D-loop of most tRNAs, via the reduction of the C5-C6 double bond in target uridines. Specifically modifies U20 and U20a in tRNAs.</text>
</comment>
<dbReference type="PANTHER" id="PTHR42907">
    <property type="entry name" value="FMN-LINKED OXIDOREDUCTASES SUPERFAMILY PROTEIN"/>
    <property type="match status" value="1"/>
</dbReference>
<evidence type="ECO:0000256" key="7">
    <source>
        <dbReference type="ARBA" id="ARBA00022884"/>
    </source>
</evidence>
<comment type="cofactor">
    <cofactor evidence="1 9 10 12">
        <name>FMN</name>
        <dbReference type="ChEBI" id="CHEBI:58210"/>
    </cofactor>
</comment>
<dbReference type="InterPro" id="IPR013785">
    <property type="entry name" value="Aldolase_TIM"/>
</dbReference>
<evidence type="ECO:0000256" key="8">
    <source>
        <dbReference type="ARBA" id="ARBA00023002"/>
    </source>
</evidence>
<evidence type="ECO:0000256" key="10">
    <source>
        <dbReference type="PIRNR" id="PIRNR006621"/>
    </source>
</evidence>
<proteinExistence type="inferred from homology"/>
<dbReference type="PATRIC" id="fig|1150469.3.peg.3361"/>
<dbReference type="Pfam" id="PF01207">
    <property type="entry name" value="Dus"/>
    <property type="match status" value="1"/>
</dbReference>
<dbReference type="OrthoDB" id="9783413at2"/>
<dbReference type="Gene3D" id="3.20.20.70">
    <property type="entry name" value="Aldolase class I"/>
    <property type="match status" value="1"/>
</dbReference>
<evidence type="ECO:0000313" key="14">
    <source>
        <dbReference type="EMBL" id="CCG09606.1"/>
    </source>
</evidence>
<evidence type="ECO:0000256" key="3">
    <source>
        <dbReference type="ARBA" id="ARBA00022630"/>
    </source>
</evidence>
<feature type="binding site" evidence="9 12">
    <location>
        <begin position="253"/>
        <end position="254"/>
    </location>
    <ligand>
        <name>FMN</name>
        <dbReference type="ChEBI" id="CHEBI:58210"/>
    </ligand>
</feature>
<keyword evidence="12" id="KW-0547">Nucleotide-binding</keyword>
<dbReference type="EMBL" id="HE663493">
    <property type="protein sequence ID" value="CCG09606.1"/>
    <property type="molecule type" value="Genomic_DNA"/>
</dbReference>
<dbReference type="NCBIfam" id="NF008774">
    <property type="entry name" value="PRK11815.1"/>
    <property type="match status" value="1"/>
</dbReference>
<dbReference type="InterPro" id="IPR018517">
    <property type="entry name" value="tRNA_hU_synthase_CS"/>
</dbReference>
<dbReference type="KEGG" id="rpm:RSPPHO_02980"/>
<evidence type="ECO:0000256" key="6">
    <source>
        <dbReference type="ARBA" id="ARBA00022857"/>
    </source>
</evidence>
<keyword evidence="2 9" id="KW-0820">tRNA-binding</keyword>
<comment type="catalytic activity">
    <reaction evidence="9">
        <text>5,6-dihydrouridine(20) in tRNA + NADP(+) = uridine(20) in tRNA + NADPH + H(+)</text>
        <dbReference type="Rhea" id="RHEA:53336"/>
        <dbReference type="Rhea" id="RHEA-COMP:13533"/>
        <dbReference type="Rhea" id="RHEA-COMP:13534"/>
        <dbReference type="ChEBI" id="CHEBI:15378"/>
        <dbReference type="ChEBI" id="CHEBI:57783"/>
        <dbReference type="ChEBI" id="CHEBI:58349"/>
        <dbReference type="ChEBI" id="CHEBI:65315"/>
        <dbReference type="ChEBI" id="CHEBI:74443"/>
        <dbReference type="EC" id="1.3.1.91"/>
    </reaction>
</comment>
<feature type="site" description="Interacts with tRNA" evidence="9">
    <location>
        <position position="107"/>
    </location>
</feature>
<dbReference type="GO" id="GO:0000049">
    <property type="term" value="F:tRNA binding"/>
    <property type="evidence" value="ECO:0007669"/>
    <property type="project" value="UniProtKB-UniRule"/>
</dbReference>
<sequence>MTPSRLSPVNPRKTVLPSTPHRLCVAPMMDWTDRHDRWFLRQISRHTLLYTEMVTSQALRHGDPERLLGHDPEEAPLALQLGGSDPEDLAHAARLARPWGFCEINLNVGCPSDRVSKGRFGACLMAEPALVAECLSALAEAVPGLPVTIKHRIGIDDLDTYDHLTRFVDHVRRSGTTTFIVHARKAWLHGLSPKENRTVPPLRHDVVHRLKADFPDLTIVLNGGITSLDAALAALTEGQTPEGLPPVDGVMIGRAAYETPYILAEADQRVFGAETPVPDRAAIVRALIPYGEALVARGEPITRLTRHVLGLFHGVPGARGWRRVLSEEAFRPGTDARVLLAALAQVERLSHDEMRT</sequence>
<dbReference type="PROSITE" id="PS01136">
    <property type="entry name" value="UPF0034"/>
    <property type="match status" value="1"/>
</dbReference>
<name>H6SQ87_PARPM</name>
<feature type="active site" description="Proton donor" evidence="9 11">
    <location>
        <position position="110"/>
    </location>
</feature>
<comment type="catalytic activity">
    <reaction evidence="9">
        <text>5,6-dihydrouridine(20) in tRNA + NAD(+) = uridine(20) in tRNA + NADH + H(+)</text>
        <dbReference type="Rhea" id="RHEA:53340"/>
        <dbReference type="Rhea" id="RHEA-COMP:13533"/>
        <dbReference type="Rhea" id="RHEA-COMP:13534"/>
        <dbReference type="ChEBI" id="CHEBI:15378"/>
        <dbReference type="ChEBI" id="CHEBI:57540"/>
        <dbReference type="ChEBI" id="CHEBI:57945"/>
        <dbReference type="ChEBI" id="CHEBI:65315"/>
        <dbReference type="ChEBI" id="CHEBI:74443"/>
        <dbReference type="EC" id="1.3.1.91"/>
    </reaction>
</comment>
<feature type="binding site" evidence="9 12">
    <location>
        <begin position="222"/>
        <end position="224"/>
    </location>
    <ligand>
        <name>FMN</name>
        <dbReference type="ChEBI" id="CHEBI:58210"/>
    </ligand>
</feature>
<dbReference type="NCBIfam" id="TIGR00742">
    <property type="entry name" value="yjbN"/>
    <property type="match status" value="1"/>
</dbReference>
<comment type="similarity">
    <text evidence="9">Belongs to the Dus family. DusA subfamily.</text>
</comment>
<feature type="site" description="Interacts with tRNA" evidence="9">
    <location>
        <position position="197"/>
    </location>
</feature>
<accession>H6SQ87</accession>
<keyword evidence="5 9" id="KW-0819">tRNA processing</keyword>
<dbReference type="PIRSF" id="PIRSF006621">
    <property type="entry name" value="Dus"/>
    <property type="match status" value="1"/>
</dbReference>
<dbReference type="STRING" id="1150469.RSPPHO_02980"/>
<dbReference type="Gene3D" id="1.20.120.1460">
    <property type="match status" value="1"/>
</dbReference>
<feature type="site" description="Interacts with tRNA; defines subfamily-specific binding signature" evidence="9">
    <location>
        <position position="194"/>
    </location>
</feature>
<gene>
    <name evidence="9" type="primary">dusA</name>
    <name evidence="14" type="ORF">RSPPHO_02980</name>
</gene>
<dbReference type="CDD" id="cd02801">
    <property type="entry name" value="DUS_like_FMN"/>
    <property type="match status" value="1"/>
</dbReference>
<dbReference type="InterPro" id="IPR035587">
    <property type="entry name" value="DUS-like_FMN-bd"/>
</dbReference>
<comment type="catalytic activity">
    <reaction evidence="9">
        <text>5,6-dihydrouridine(20a) in tRNA + NAD(+) = uridine(20a) in tRNA + NADH + H(+)</text>
        <dbReference type="Rhea" id="RHEA:53348"/>
        <dbReference type="Rhea" id="RHEA-COMP:13535"/>
        <dbReference type="Rhea" id="RHEA-COMP:13536"/>
        <dbReference type="ChEBI" id="CHEBI:15378"/>
        <dbReference type="ChEBI" id="CHEBI:57540"/>
        <dbReference type="ChEBI" id="CHEBI:57945"/>
        <dbReference type="ChEBI" id="CHEBI:65315"/>
        <dbReference type="ChEBI" id="CHEBI:74443"/>
    </reaction>
</comment>
<dbReference type="AlphaFoldDB" id="H6SQ87"/>
<evidence type="ECO:0000313" key="15">
    <source>
        <dbReference type="Proteomes" id="UP000033220"/>
    </source>
</evidence>
<feature type="domain" description="DUS-like FMN-binding" evidence="13">
    <location>
        <begin position="25"/>
        <end position="334"/>
    </location>
</feature>
<keyword evidence="3 9" id="KW-0285">Flavoprotein</keyword>
<feature type="site" description="Interacts with tRNA; defines subfamily-specific binding signature" evidence="9">
    <location>
        <position position="319"/>
    </location>
</feature>
<evidence type="ECO:0000256" key="2">
    <source>
        <dbReference type="ARBA" id="ARBA00022555"/>
    </source>
</evidence>
<keyword evidence="6 9" id="KW-0521">NADP</keyword>
<keyword evidence="7 9" id="KW-0694">RNA-binding</keyword>
<dbReference type="HAMAP" id="MF_02041">
    <property type="entry name" value="DusA_subfam"/>
    <property type="match status" value="1"/>
</dbReference>
<dbReference type="InterPro" id="IPR001269">
    <property type="entry name" value="DUS_fam"/>
</dbReference>
<dbReference type="GO" id="GO:0102266">
    <property type="term" value="F:tRNA-dihydrouridine20a synthase activity"/>
    <property type="evidence" value="ECO:0007669"/>
    <property type="project" value="RHEA"/>
</dbReference>
<dbReference type="EC" id="1.3.1.91" evidence="9"/>
<dbReference type="HOGENOM" id="CLU_013299_2_1_5"/>
<feature type="site" description="Interacts with tRNA; defines subfamily-specific binding signature" evidence="9">
    <location>
        <position position="322"/>
    </location>
</feature>